<protein>
    <submittedName>
        <fullName evidence="1">Nuclease harbi1</fullName>
    </submittedName>
</protein>
<proteinExistence type="predicted"/>
<comment type="caution">
    <text evidence="1">The sequence shown here is derived from an EMBL/GenBank/DDBJ whole genome shotgun (WGS) entry which is preliminary data.</text>
</comment>
<sequence>MDLENNIDDIEDIEDDEHIEVDENNDDIRHMERVQKRYIRDGLNPFEFYNDMEFKKRYRFNKKSVLHGILLKIEERLGKINNRGLPISPAMQVLIYLRFYATACFQLEFGDRTVVSQPTVSRTIFCVSTLIAELIIDYIKWPQDQEAKNENQQLFNNLGKGNETIGLPEENEFYVDEEMHVPNEHNFHAIDGFAAHEALINRMFG</sequence>
<evidence type="ECO:0000313" key="2">
    <source>
        <dbReference type="Proteomes" id="UP000036403"/>
    </source>
</evidence>
<reference evidence="1 2" key="1">
    <citation type="submission" date="2015-04" db="EMBL/GenBank/DDBJ databases">
        <title>Lasius niger genome sequencing.</title>
        <authorList>
            <person name="Konorov E.A."/>
            <person name="Nikitin M.A."/>
            <person name="Kirill M.V."/>
            <person name="Chang P."/>
        </authorList>
    </citation>
    <scope>NUCLEOTIDE SEQUENCE [LARGE SCALE GENOMIC DNA]</scope>
    <source>
        <tissue evidence="1">Whole</tissue>
    </source>
</reference>
<evidence type="ECO:0000313" key="1">
    <source>
        <dbReference type="EMBL" id="KMQ89540.1"/>
    </source>
</evidence>
<dbReference type="OrthoDB" id="7554993at2759"/>
<accession>A0A0J7NA95</accession>
<dbReference type="PaxDb" id="67767-A0A0J7NA95"/>
<gene>
    <name evidence="1" type="ORF">RF55_10822</name>
</gene>
<name>A0A0J7NA95_LASNI</name>
<dbReference type="Proteomes" id="UP000036403">
    <property type="component" value="Unassembled WGS sequence"/>
</dbReference>
<keyword evidence="2" id="KW-1185">Reference proteome</keyword>
<organism evidence="1 2">
    <name type="scientific">Lasius niger</name>
    <name type="common">Black garden ant</name>
    <dbReference type="NCBI Taxonomy" id="67767"/>
    <lineage>
        <taxon>Eukaryota</taxon>
        <taxon>Metazoa</taxon>
        <taxon>Ecdysozoa</taxon>
        <taxon>Arthropoda</taxon>
        <taxon>Hexapoda</taxon>
        <taxon>Insecta</taxon>
        <taxon>Pterygota</taxon>
        <taxon>Neoptera</taxon>
        <taxon>Endopterygota</taxon>
        <taxon>Hymenoptera</taxon>
        <taxon>Apocrita</taxon>
        <taxon>Aculeata</taxon>
        <taxon>Formicoidea</taxon>
        <taxon>Formicidae</taxon>
        <taxon>Formicinae</taxon>
        <taxon>Lasius</taxon>
        <taxon>Lasius</taxon>
    </lineage>
</organism>
<dbReference type="AlphaFoldDB" id="A0A0J7NA95"/>
<dbReference type="EMBL" id="LBMM01007656">
    <property type="protein sequence ID" value="KMQ89540.1"/>
    <property type="molecule type" value="Genomic_DNA"/>
</dbReference>